<dbReference type="AlphaFoldDB" id="A0A0R3TI86"/>
<organism evidence="3">
    <name type="scientific">Rodentolepis nana</name>
    <name type="common">Dwarf tapeworm</name>
    <name type="synonym">Hymenolepis nana</name>
    <dbReference type="NCBI Taxonomy" id="102285"/>
    <lineage>
        <taxon>Eukaryota</taxon>
        <taxon>Metazoa</taxon>
        <taxon>Spiralia</taxon>
        <taxon>Lophotrochozoa</taxon>
        <taxon>Platyhelminthes</taxon>
        <taxon>Cestoda</taxon>
        <taxon>Eucestoda</taxon>
        <taxon>Cyclophyllidea</taxon>
        <taxon>Hymenolepididae</taxon>
        <taxon>Rodentolepis</taxon>
    </lineage>
</organism>
<accession>A0A0R3TI86</accession>
<sequence length="91" mass="9973">MGRPTNQIAPGIEDLPDYACTFGVLNRTTIPILDGFCQLNHVPLGARFLILSSVNYNPAERPSAEDILNSPYLQVDPALLPQLDFIPLVPL</sequence>
<dbReference type="Proteomes" id="UP000278807">
    <property type="component" value="Unassembled WGS sequence"/>
</dbReference>
<dbReference type="WBParaSite" id="HNAJ_0000677701-mRNA-1">
    <property type="protein sequence ID" value="HNAJ_0000677701-mRNA-1"/>
    <property type="gene ID" value="HNAJ_0000677701"/>
</dbReference>
<dbReference type="SUPFAM" id="SSF56112">
    <property type="entry name" value="Protein kinase-like (PK-like)"/>
    <property type="match status" value="1"/>
</dbReference>
<evidence type="ECO:0000313" key="3">
    <source>
        <dbReference type="WBParaSite" id="HNAJ_0000677701-mRNA-1"/>
    </source>
</evidence>
<evidence type="ECO:0000313" key="2">
    <source>
        <dbReference type="Proteomes" id="UP000278807"/>
    </source>
</evidence>
<evidence type="ECO:0000313" key="1">
    <source>
        <dbReference type="EMBL" id="VDO02633.1"/>
    </source>
</evidence>
<reference evidence="1 2" key="2">
    <citation type="submission" date="2018-11" db="EMBL/GenBank/DDBJ databases">
        <authorList>
            <consortium name="Pathogen Informatics"/>
        </authorList>
    </citation>
    <scope>NUCLEOTIDE SEQUENCE [LARGE SCALE GENOMIC DNA]</scope>
</reference>
<reference evidence="3" key="1">
    <citation type="submission" date="2017-02" db="UniProtKB">
        <authorList>
            <consortium name="WormBaseParasite"/>
        </authorList>
    </citation>
    <scope>IDENTIFICATION</scope>
</reference>
<proteinExistence type="predicted"/>
<dbReference type="EMBL" id="UZAE01008359">
    <property type="protein sequence ID" value="VDO02633.1"/>
    <property type="molecule type" value="Genomic_DNA"/>
</dbReference>
<dbReference type="InterPro" id="IPR011009">
    <property type="entry name" value="Kinase-like_dom_sf"/>
</dbReference>
<keyword evidence="2" id="KW-1185">Reference proteome</keyword>
<gene>
    <name evidence="1" type="ORF">HNAJ_LOCUS6773</name>
</gene>
<protein>
    <submittedName>
        <fullName evidence="3">DNA polymerase alpha subunit B</fullName>
    </submittedName>
</protein>
<name>A0A0R3TI86_RODNA</name>